<dbReference type="InterPro" id="IPR000225">
    <property type="entry name" value="Armadillo"/>
</dbReference>
<feature type="region of interest" description="Disordered" evidence="6">
    <location>
        <begin position="856"/>
        <end position="885"/>
    </location>
</feature>
<evidence type="ECO:0000256" key="1">
    <source>
        <dbReference type="ARBA" id="ARBA00004123"/>
    </source>
</evidence>
<dbReference type="SMART" id="SM00185">
    <property type="entry name" value="ARM"/>
    <property type="match status" value="5"/>
</dbReference>
<dbReference type="Gene3D" id="1.25.10.10">
    <property type="entry name" value="Leucine-rich Repeat Variant"/>
    <property type="match status" value="4"/>
</dbReference>
<dbReference type="PANTHER" id="PTHR15651:SF7">
    <property type="entry name" value="ARMADILLO REPEAT-CONTAINING PROTEIN 8"/>
    <property type="match status" value="1"/>
</dbReference>
<keyword evidence="5" id="KW-0539">Nucleus</keyword>
<dbReference type="InterPro" id="IPR038739">
    <property type="entry name" value="ARMC8/Vid28"/>
</dbReference>
<protein>
    <submittedName>
        <fullName evidence="7">Putative armadillo repeat protein</fullName>
    </submittedName>
</protein>
<sequence>MTRSPSSTLLAELQNPTSPSNLNSALVALKNELIGHEQRKKVWIEYGIVPILTHILENRRGDTGKRSSRNYKDAPTTEGNPTLTEDDTACIHATVITGNIAQAGSAFVAPVLASSILPRLAYILSTPNCPLQLTTAILKTLITVADRLPPQYPNEWPVDRQLAATIYSNEHIATLSSLLNQSSPLSSVQHVIALTARLISKTCTEEAYKTACVEAGILDILASQLASFIVSQGFVLPGAESFIHEPGSMGVLPPSAPPKAQLGPILQCISIIIDQSSSRTEQLLASPAIVTVFPKSRPEFASADIKRAPFPNNPWLSGSAVPQYSRLNPIDSLLPAIPGTEPKHSNPSFPPLRPSKFYSRNSSFMSLDLEGLSGSVETGEEDENAIVSWLIWLIRSDKSIFVRLRGAKILINLFRLGFVKKDRLPMLSMLLIPMLVGILERDIDVSAEPNDGDILPPQLHVKEEAPHLLANLVMDSPELQKAAVDAHAIKTLANLLKRTFDPVADQSKGMWSPLKTPKTPRNRPEPETSLGSSGPTPMARHLMRFREGVLMALASIAPFKDDYRKSICDQGVIPFIVDSLRPYTTFPHLSDNGPDGPHMIPGNPTPTLLAACNAARTLTRSVSMLRTSLNDANVAPPIFTLLKNKDIEVQIAATTVVCNLALDFSPMKAAVVTNGVMKTLCEHAHASHARLRLESIWALKHLVYNSTIDVKIKVLEELGVGWIMSILSNDSFTDNKGIEDSGRIPLSGLGNTDSSGEPINFLNPKNESSEDVSMTEAPVNQGLENFKTHASERQRARGEPESPHTQQTQTFNIAIQEQLLELIRNIICGPSSPDMVDYLFREIGQEDFFSTLQEKLCPKPTTATTSPTRSKTRSNLNASSSNSNPPSIQPVEILIACTYIIVHLAASEPRHRRILITQTDLLRSIIPLFNHPNRVIRVNCCWIVINLTYEDDASDKILCRQRARELEKLEVREKLAGLLDDDDLDVRERTKTAWNIMNGLLTH</sequence>
<keyword evidence="8" id="KW-1185">Reference proteome</keyword>
<evidence type="ECO:0000256" key="5">
    <source>
        <dbReference type="ARBA" id="ARBA00023242"/>
    </source>
</evidence>
<comment type="caution">
    <text evidence="7">The sequence shown here is derived from an EMBL/GenBank/DDBJ whole genome shotgun (WGS) entry which is preliminary data.</text>
</comment>
<feature type="compositionally biased region" description="Low complexity" evidence="6">
    <location>
        <begin position="858"/>
        <end position="885"/>
    </location>
</feature>
<dbReference type="PANTHER" id="PTHR15651">
    <property type="entry name" value="ARMADILLO REPEAT-CONTAINING PROTEIN 8"/>
    <property type="match status" value="1"/>
</dbReference>
<dbReference type="InterPro" id="IPR011989">
    <property type="entry name" value="ARM-like"/>
</dbReference>
<keyword evidence="4" id="KW-0677">Repeat</keyword>
<dbReference type="AlphaFoldDB" id="A0A0G2E2K9"/>
<dbReference type="InterPro" id="IPR016024">
    <property type="entry name" value="ARM-type_fold"/>
</dbReference>
<dbReference type="EMBL" id="LCWF01000159">
    <property type="protein sequence ID" value="KKY16601.1"/>
    <property type="molecule type" value="Genomic_DNA"/>
</dbReference>
<dbReference type="GO" id="GO:0005737">
    <property type="term" value="C:cytoplasm"/>
    <property type="evidence" value="ECO:0007669"/>
    <property type="project" value="UniProtKB-SubCell"/>
</dbReference>
<dbReference type="GO" id="GO:0034657">
    <property type="term" value="C:GID complex"/>
    <property type="evidence" value="ECO:0007669"/>
    <property type="project" value="TreeGrafter"/>
</dbReference>
<dbReference type="GO" id="GO:0005634">
    <property type="term" value="C:nucleus"/>
    <property type="evidence" value="ECO:0007669"/>
    <property type="project" value="UniProtKB-SubCell"/>
</dbReference>
<accession>A0A0G2E2K9</accession>
<feature type="region of interest" description="Disordered" evidence="6">
    <location>
        <begin position="743"/>
        <end position="774"/>
    </location>
</feature>
<reference evidence="7 8" key="1">
    <citation type="submission" date="2015-05" db="EMBL/GenBank/DDBJ databases">
        <title>Distinctive expansion of gene families associated with plant cell wall degradation and secondary metabolism in the genomes of grapevine trunk pathogens.</title>
        <authorList>
            <person name="Lawrence D.P."/>
            <person name="Travadon R."/>
            <person name="Rolshausen P.E."/>
            <person name="Baumgartner K."/>
        </authorList>
    </citation>
    <scope>NUCLEOTIDE SEQUENCE [LARGE SCALE GENOMIC DNA]</scope>
    <source>
        <strain evidence="7">UCRPC4</strain>
    </source>
</reference>
<dbReference type="OrthoDB" id="5559898at2759"/>
<keyword evidence="3" id="KW-0963">Cytoplasm</keyword>
<feature type="region of interest" description="Disordered" evidence="6">
    <location>
        <begin position="61"/>
        <end position="84"/>
    </location>
</feature>
<dbReference type="Proteomes" id="UP000053317">
    <property type="component" value="Unassembled WGS sequence"/>
</dbReference>
<evidence type="ECO:0000313" key="8">
    <source>
        <dbReference type="Proteomes" id="UP000053317"/>
    </source>
</evidence>
<organism evidence="7 8">
    <name type="scientific">Phaeomoniella chlamydospora</name>
    <name type="common">Phaeoacremonium chlamydosporum</name>
    <dbReference type="NCBI Taxonomy" id="158046"/>
    <lineage>
        <taxon>Eukaryota</taxon>
        <taxon>Fungi</taxon>
        <taxon>Dikarya</taxon>
        <taxon>Ascomycota</taxon>
        <taxon>Pezizomycotina</taxon>
        <taxon>Eurotiomycetes</taxon>
        <taxon>Chaetothyriomycetidae</taxon>
        <taxon>Phaeomoniellales</taxon>
        <taxon>Phaeomoniellaceae</taxon>
        <taxon>Phaeomoniella</taxon>
    </lineage>
</organism>
<reference evidence="7 8" key="2">
    <citation type="submission" date="2015-05" db="EMBL/GenBank/DDBJ databases">
        <authorList>
            <person name="Morales-Cruz A."/>
            <person name="Amrine K.C."/>
            <person name="Cantu D."/>
        </authorList>
    </citation>
    <scope>NUCLEOTIDE SEQUENCE [LARGE SCALE GENOMIC DNA]</scope>
    <source>
        <strain evidence="7">UCRPC4</strain>
    </source>
</reference>
<evidence type="ECO:0000313" key="7">
    <source>
        <dbReference type="EMBL" id="KKY16601.1"/>
    </source>
</evidence>
<evidence type="ECO:0000256" key="3">
    <source>
        <dbReference type="ARBA" id="ARBA00022490"/>
    </source>
</evidence>
<name>A0A0G2E2K9_PHACM</name>
<comment type="subcellular location">
    <subcellularLocation>
        <location evidence="2">Cytoplasm</location>
    </subcellularLocation>
    <subcellularLocation>
        <location evidence="1">Nucleus</location>
    </subcellularLocation>
</comment>
<feature type="region of interest" description="Disordered" evidence="6">
    <location>
        <begin position="507"/>
        <end position="537"/>
    </location>
</feature>
<proteinExistence type="predicted"/>
<evidence type="ECO:0000256" key="6">
    <source>
        <dbReference type="SAM" id="MobiDB-lite"/>
    </source>
</evidence>
<evidence type="ECO:0000256" key="4">
    <source>
        <dbReference type="ARBA" id="ARBA00022737"/>
    </source>
</evidence>
<dbReference type="SUPFAM" id="SSF48371">
    <property type="entry name" value="ARM repeat"/>
    <property type="match status" value="2"/>
</dbReference>
<evidence type="ECO:0000256" key="2">
    <source>
        <dbReference type="ARBA" id="ARBA00004496"/>
    </source>
</evidence>
<dbReference type="GO" id="GO:0043161">
    <property type="term" value="P:proteasome-mediated ubiquitin-dependent protein catabolic process"/>
    <property type="evidence" value="ECO:0007669"/>
    <property type="project" value="TreeGrafter"/>
</dbReference>
<gene>
    <name evidence="7" type="ORF">UCRPC4_g05859</name>
</gene>